<evidence type="ECO:0000313" key="4">
    <source>
        <dbReference type="EMBL" id="KAJ8334806.1"/>
    </source>
</evidence>
<dbReference type="FunFam" id="2.40.128.20:FF:000001">
    <property type="entry name" value="Fatty acid-binding protein, adipocyte"/>
    <property type="match status" value="1"/>
</dbReference>
<dbReference type="PANTHER" id="PTHR11955">
    <property type="entry name" value="FATTY ACID BINDING PROTEIN"/>
    <property type="match status" value="1"/>
</dbReference>
<dbReference type="Proteomes" id="UP001152622">
    <property type="component" value="Chromosome 21"/>
</dbReference>
<organism evidence="4 5">
    <name type="scientific">Synaphobranchus kaupii</name>
    <name type="common">Kaup's arrowtooth eel</name>
    <dbReference type="NCBI Taxonomy" id="118154"/>
    <lineage>
        <taxon>Eukaryota</taxon>
        <taxon>Metazoa</taxon>
        <taxon>Chordata</taxon>
        <taxon>Craniata</taxon>
        <taxon>Vertebrata</taxon>
        <taxon>Euteleostomi</taxon>
        <taxon>Actinopterygii</taxon>
        <taxon>Neopterygii</taxon>
        <taxon>Teleostei</taxon>
        <taxon>Anguilliformes</taxon>
        <taxon>Synaphobranchidae</taxon>
        <taxon>Synaphobranchus</taxon>
    </lineage>
</organism>
<dbReference type="PRINTS" id="PR00178">
    <property type="entry name" value="FATTYACIDBP"/>
</dbReference>
<dbReference type="SUPFAM" id="SSF50814">
    <property type="entry name" value="Lipocalins"/>
    <property type="match status" value="1"/>
</dbReference>
<dbReference type="InterPro" id="IPR012674">
    <property type="entry name" value="Calycin"/>
</dbReference>
<dbReference type="OrthoDB" id="412780at2759"/>
<dbReference type="PROSITE" id="PS00214">
    <property type="entry name" value="FABP"/>
    <property type="match status" value="1"/>
</dbReference>
<dbReference type="GO" id="GO:0008289">
    <property type="term" value="F:lipid binding"/>
    <property type="evidence" value="ECO:0007669"/>
    <property type="project" value="InterPro"/>
</dbReference>
<comment type="similarity">
    <text evidence="1 2">Belongs to the calycin superfamily. Fatty-acid binding protein (FABP) family.</text>
</comment>
<reference evidence="4" key="1">
    <citation type="journal article" date="2023" name="Science">
        <title>Genome structures resolve the early diversification of teleost fishes.</title>
        <authorList>
            <person name="Parey E."/>
            <person name="Louis A."/>
            <person name="Montfort J."/>
            <person name="Bouchez O."/>
            <person name="Roques C."/>
            <person name="Iampietro C."/>
            <person name="Lluch J."/>
            <person name="Castinel A."/>
            <person name="Donnadieu C."/>
            <person name="Desvignes T."/>
            <person name="Floi Bucao C."/>
            <person name="Jouanno E."/>
            <person name="Wen M."/>
            <person name="Mejri S."/>
            <person name="Dirks R."/>
            <person name="Jansen H."/>
            <person name="Henkel C."/>
            <person name="Chen W.J."/>
            <person name="Zahm M."/>
            <person name="Cabau C."/>
            <person name="Klopp C."/>
            <person name="Thompson A.W."/>
            <person name="Robinson-Rechavi M."/>
            <person name="Braasch I."/>
            <person name="Lecointre G."/>
            <person name="Bobe J."/>
            <person name="Postlethwait J.H."/>
            <person name="Berthelot C."/>
            <person name="Roest Crollius H."/>
            <person name="Guiguen Y."/>
        </authorList>
    </citation>
    <scope>NUCLEOTIDE SEQUENCE</scope>
    <source>
        <strain evidence="4">WJC10195</strain>
    </source>
</reference>
<feature type="domain" description="Cytosolic fatty-acid binding proteins" evidence="3">
    <location>
        <begin position="6"/>
        <end position="23"/>
    </location>
</feature>
<keyword evidence="2" id="KW-0813">Transport</keyword>
<evidence type="ECO:0000256" key="1">
    <source>
        <dbReference type="ARBA" id="ARBA00008390"/>
    </source>
</evidence>
<evidence type="ECO:0000313" key="5">
    <source>
        <dbReference type="Proteomes" id="UP001152622"/>
    </source>
</evidence>
<evidence type="ECO:0000259" key="3">
    <source>
        <dbReference type="PROSITE" id="PS00214"/>
    </source>
</evidence>
<gene>
    <name evidence="4" type="ORF">SKAU_G00404450</name>
</gene>
<dbReference type="InterPro" id="IPR031259">
    <property type="entry name" value="ILBP"/>
</dbReference>
<accession>A0A9Q1E9R4</accession>
<dbReference type="AlphaFoldDB" id="A0A9Q1E9R4"/>
<dbReference type="Pfam" id="PF00061">
    <property type="entry name" value="Lipocalin"/>
    <property type="match status" value="1"/>
</dbReference>
<dbReference type="EMBL" id="JAINUF010000021">
    <property type="protein sequence ID" value="KAJ8334806.1"/>
    <property type="molecule type" value="Genomic_DNA"/>
</dbReference>
<dbReference type="InterPro" id="IPR000463">
    <property type="entry name" value="Fatty_acid-bd"/>
</dbReference>
<name>A0A9Q1E9R4_SYNKA</name>
<comment type="caution">
    <text evidence="4">The sequence shown here is derived from an EMBL/GenBank/DDBJ whole genome shotgun (WGS) entry which is preliminary data.</text>
</comment>
<dbReference type="InterPro" id="IPR000566">
    <property type="entry name" value="Lipocln_cytosolic_FA-bd_dom"/>
</dbReference>
<sequence length="132" mass="14945">MDAFIGKWDLKESKNFDAYMEKLGVNAIMRTMGNNTKPSLKFTMNGDTIKFITESLLKTTEITFKLGEEFDETTADGRKSKSVITLEDGKLVHVQKWMGKETSLVREVNGNDLTLTLTMDDVVSTRHYVKGQ</sequence>
<dbReference type="Gene3D" id="2.40.128.20">
    <property type="match status" value="1"/>
</dbReference>
<keyword evidence="5" id="KW-1185">Reference proteome</keyword>
<proteinExistence type="inferred from homology"/>
<evidence type="ECO:0000256" key="2">
    <source>
        <dbReference type="RuleBase" id="RU003696"/>
    </source>
</evidence>
<protein>
    <recommendedName>
        <fullName evidence="3">Cytosolic fatty-acid binding proteins domain-containing protein</fullName>
    </recommendedName>
</protein>